<organism evidence="2 3">
    <name type="scientific">Arabis alpina</name>
    <name type="common">Alpine rock-cress</name>
    <dbReference type="NCBI Taxonomy" id="50452"/>
    <lineage>
        <taxon>Eukaryota</taxon>
        <taxon>Viridiplantae</taxon>
        <taxon>Streptophyta</taxon>
        <taxon>Embryophyta</taxon>
        <taxon>Tracheophyta</taxon>
        <taxon>Spermatophyta</taxon>
        <taxon>Magnoliopsida</taxon>
        <taxon>eudicotyledons</taxon>
        <taxon>Gunneridae</taxon>
        <taxon>Pentapetalae</taxon>
        <taxon>rosids</taxon>
        <taxon>malvids</taxon>
        <taxon>Brassicales</taxon>
        <taxon>Brassicaceae</taxon>
        <taxon>Arabideae</taxon>
        <taxon>Arabis</taxon>
    </lineage>
</organism>
<feature type="region of interest" description="Disordered" evidence="1">
    <location>
        <begin position="50"/>
        <end position="113"/>
    </location>
</feature>
<name>A0A087FX79_ARAAL</name>
<evidence type="ECO:0000313" key="2">
    <source>
        <dbReference type="EMBL" id="KFK22231.1"/>
    </source>
</evidence>
<proteinExistence type="predicted"/>
<dbReference type="AlphaFoldDB" id="A0A087FX79"/>
<dbReference type="EMBL" id="KL991114">
    <property type="protein sequence ID" value="KFK22231.1"/>
    <property type="molecule type" value="Genomic_DNA"/>
</dbReference>
<dbReference type="OrthoDB" id="1022043at2759"/>
<dbReference type="PANTHER" id="PTHR45023:SF4">
    <property type="entry name" value="GLYCINE-RICH PROTEIN-RELATED"/>
    <property type="match status" value="1"/>
</dbReference>
<dbReference type="Proteomes" id="UP000029120">
    <property type="component" value="Unassembled WGS sequence"/>
</dbReference>
<accession>A0A087FX79</accession>
<gene>
    <name evidence="2" type="ORF">AALP_AAs55784U000100</name>
</gene>
<feature type="non-terminal residue" evidence="2">
    <location>
        <position position="1"/>
    </location>
</feature>
<keyword evidence="3" id="KW-1185">Reference proteome</keyword>
<dbReference type="Gramene" id="KFK22231">
    <property type="protein sequence ID" value="KFK22231"/>
    <property type="gene ID" value="AALP_AAs55784U000100"/>
</dbReference>
<evidence type="ECO:0000256" key="1">
    <source>
        <dbReference type="SAM" id="MobiDB-lite"/>
    </source>
</evidence>
<sequence>AVPRPRWSVEEETALVSGWLNTSKDPIIGKEQKAGRFWDRVADYVAASHATADLPRREANTCSQSTSCKRSRVEEDGTTERPMGVKAAKAQAAKEKGKKRCKGKSEETDDSERVKMLEQELMSHKGEDAKGRMSGRRCVLVKSHGY</sequence>
<feature type="compositionally biased region" description="Basic and acidic residues" evidence="1">
    <location>
        <begin position="103"/>
        <end position="113"/>
    </location>
</feature>
<evidence type="ECO:0008006" key="4">
    <source>
        <dbReference type="Google" id="ProtNLM"/>
    </source>
</evidence>
<dbReference type="PANTHER" id="PTHR45023">
    <property type="match status" value="1"/>
</dbReference>
<protein>
    <recommendedName>
        <fullName evidence="4">Myb-like domain-containing protein</fullName>
    </recommendedName>
</protein>
<evidence type="ECO:0000313" key="3">
    <source>
        <dbReference type="Proteomes" id="UP000029120"/>
    </source>
</evidence>
<reference evidence="3" key="1">
    <citation type="journal article" date="2015" name="Nat. Plants">
        <title>Genome expansion of Arabis alpina linked with retrotransposition and reduced symmetric DNA methylation.</title>
        <authorList>
            <person name="Willing E.M."/>
            <person name="Rawat V."/>
            <person name="Mandakova T."/>
            <person name="Maumus F."/>
            <person name="James G.V."/>
            <person name="Nordstroem K.J."/>
            <person name="Becker C."/>
            <person name="Warthmann N."/>
            <person name="Chica C."/>
            <person name="Szarzynska B."/>
            <person name="Zytnicki M."/>
            <person name="Albani M.C."/>
            <person name="Kiefer C."/>
            <person name="Bergonzi S."/>
            <person name="Castaings L."/>
            <person name="Mateos J.L."/>
            <person name="Berns M.C."/>
            <person name="Bujdoso N."/>
            <person name="Piofczyk T."/>
            <person name="de Lorenzo L."/>
            <person name="Barrero-Sicilia C."/>
            <person name="Mateos I."/>
            <person name="Piednoel M."/>
            <person name="Hagmann J."/>
            <person name="Chen-Min-Tao R."/>
            <person name="Iglesias-Fernandez R."/>
            <person name="Schuster S.C."/>
            <person name="Alonso-Blanco C."/>
            <person name="Roudier F."/>
            <person name="Carbonero P."/>
            <person name="Paz-Ares J."/>
            <person name="Davis S.J."/>
            <person name="Pecinka A."/>
            <person name="Quesneville H."/>
            <person name="Colot V."/>
            <person name="Lysak M.A."/>
            <person name="Weigel D."/>
            <person name="Coupland G."/>
            <person name="Schneeberger K."/>
        </authorList>
    </citation>
    <scope>NUCLEOTIDE SEQUENCE [LARGE SCALE GENOMIC DNA]</scope>
    <source>
        <strain evidence="3">cv. Pajares</strain>
    </source>
</reference>